<evidence type="ECO:0000256" key="1">
    <source>
        <dbReference type="ARBA" id="ARBA00023015"/>
    </source>
</evidence>
<comment type="caution">
    <text evidence="5">The sequence shown here is derived from an EMBL/GenBank/DDBJ whole genome shotgun (WGS) entry which is preliminary data.</text>
</comment>
<keyword evidence="1" id="KW-0805">Transcription regulation</keyword>
<keyword evidence="6" id="KW-1185">Reference proteome</keyword>
<dbReference type="SUPFAM" id="SSF46785">
    <property type="entry name" value="Winged helix' DNA-binding domain"/>
    <property type="match status" value="1"/>
</dbReference>
<proteinExistence type="predicted"/>
<dbReference type="Pfam" id="PF01037">
    <property type="entry name" value="AsnC_trans_reg"/>
    <property type="match status" value="1"/>
</dbReference>
<dbReference type="AlphaFoldDB" id="A0A0H2MCM2"/>
<dbReference type="InterPro" id="IPR019885">
    <property type="entry name" value="Tscrpt_reg_HTH_AsnC-type_CS"/>
</dbReference>
<evidence type="ECO:0000313" key="6">
    <source>
        <dbReference type="Proteomes" id="UP000035444"/>
    </source>
</evidence>
<dbReference type="Gene3D" id="3.30.70.920">
    <property type="match status" value="1"/>
</dbReference>
<dbReference type="SMART" id="SM00344">
    <property type="entry name" value="HTH_ASNC"/>
    <property type="match status" value="1"/>
</dbReference>
<dbReference type="InterPro" id="IPR011991">
    <property type="entry name" value="ArsR-like_HTH"/>
</dbReference>
<evidence type="ECO:0000259" key="4">
    <source>
        <dbReference type="PROSITE" id="PS50956"/>
    </source>
</evidence>
<dbReference type="PANTHER" id="PTHR30154">
    <property type="entry name" value="LEUCINE-RESPONSIVE REGULATORY PROTEIN"/>
    <property type="match status" value="1"/>
</dbReference>
<evidence type="ECO:0000256" key="2">
    <source>
        <dbReference type="ARBA" id="ARBA00023125"/>
    </source>
</evidence>
<dbReference type="OrthoDB" id="9813313at2"/>
<reference evidence="5 6" key="1">
    <citation type="submission" date="2015-03" db="EMBL/GenBank/DDBJ databases">
        <title>Genome Sequence of Kiloniella spongiae MEBiC09566, isolated from a marine sponge.</title>
        <authorList>
            <person name="Shao Z."/>
            <person name="Wang L."/>
            <person name="Li X."/>
        </authorList>
    </citation>
    <scope>NUCLEOTIDE SEQUENCE [LARGE SCALE GENOMIC DNA]</scope>
    <source>
        <strain evidence="5 6">MEBiC09566</strain>
    </source>
</reference>
<dbReference type="InterPro" id="IPR036390">
    <property type="entry name" value="WH_DNA-bd_sf"/>
</dbReference>
<dbReference type="InterPro" id="IPR000485">
    <property type="entry name" value="AsnC-type_HTH_dom"/>
</dbReference>
<dbReference type="STRING" id="1489064.WH96_14385"/>
<dbReference type="GO" id="GO:0043200">
    <property type="term" value="P:response to amino acid"/>
    <property type="evidence" value="ECO:0007669"/>
    <property type="project" value="TreeGrafter"/>
</dbReference>
<gene>
    <name evidence="5" type="ORF">WH96_14385</name>
</gene>
<sequence>MTTKLDKLDIRILEYLQKDVTIPVTELAEKLGSSKSVCWRRIQRLIDEGVIKERVAIIDQKKIGLGVTVFAQVKMHHHVKDALPDFVKAVQKFPQVIECHTLMGSVDFLLKIIVKDIEDYERFFWQDLSQIEGVQEISSSTALTRFVDTTSLPLDHLYLQDNQAD</sequence>
<accession>A0A0H2MCM2</accession>
<dbReference type="Gene3D" id="1.10.10.10">
    <property type="entry name" value="Winged helix-like DNA-binding domain superfamily/Winged helix DNA-binding domain"/>
    <property type="match status" value="1"/>
</dbReference>
<dbReference type="EMBL" id="LAQL01000009">
    <property type="protein sequence ID" value="KLN59916.1"/>
    <property type="molecule type" value="Genomic_DNA"/>
</dbReference>
<dbReference type="Pfam" id="PF13412">
    <property type="entry name" value="HTH_24"/>
    <property type="match status" value="1"/>
</dbReference>
<dbReference type="PROSITE" id="PS50956">
    <property type="entry name" value="HTH_ASNC_2"/>
    <property type="match status" value="1"/>
</dbReference>
<keyword evidence="3" id="KW-0804">Transcription</keyword>
<dbReference type="SUPFAM" id="SSF54909">
    <property type="entry name" value="Dimeric alpha+beta barrel"/>
    <property type="match status" value="1"/>
</dbReference>
<dbReference type="PROSITE" id="PS00519">
    <property type="entry name" value="HTH_ASNC_1"/>
    <property type="match status" value="1"/>
</dbReference>
<dbReference type="GO" id="GO:0005829">
    <property type="term" value="C:cytosol"/>
    <property type="evidence" value="ECO:0007669"/>
    <property type="project" value="TreeGrafter"/>
</dbReference>
<organism evidence="5 6">
    <name type="scientific">Kiloniella spongiae</name>
    <dbReference type="NCBI Taxonomy" id="1489064"/>
    <lineage>
        <taxon>Bacteria</taxon>
        <taxon>Pseudomonadati</taxon>
        <taxon>Pseudomonadota</taxon>
        <taxon>Alphaproteobacteria</taxon>
        <taxon>Rhodospirillales</taxon>
        <taxon>Kiloniellaceae</taxon>
        <taxon>Kiloniella</taxon>
    </lineage>
</organism>
<evidence type="ECO:0000313" key="5">
    <source>
        <dbReference type="EMBL" id="KLN59916.1"/>
    </source>
</evidence>
<dbReference type="PATRIC" id="fig|1489064.4.peg.4223"/>
<keyword evidence="2" id="KW-0238">DNA-binding</keyword>
<dbReference type="GO" id="GO:0043565">
    <property type="term" value="F:sequence-specific DNA binding"/>
    <property type="evidence" value="ECO:0007669"/>
    <property type="project" value="InterPro"/>
</dbReference>
<dbReference type="CDD" id="cd00090">
    <property type="entry name" value="HTH_ARSR"/>
    <property type="match status" value="1"/>
</dbReference>
<dbReference type="PANTHER" id="PTHR30154:SF17">
    <property type="entry name" value="DNA-BINDING TRANSCRIPTIONAL ACTIVATOR DECR"/>
    <property type="match status" value="1"/>
</dbReference>
<dbReference type="InterPro" id="IPR019887">
    <property type="entry name" value="Tscrpt_reg_AsnC/Lrp_C"/>
</dbReference>
<evidence type="ECO:0000256" key="3">
    <source>
        <dbReference type="ARBA" id="ARBA00023163"/>
    </source>
</evidence>
<dbReference type="InterPro" id="IPR011008">
    <property type="entry name" value="Dimeric_a/b-barrel"/>
</dbReference>
<dbReference type="InterPro" id="IPR036388">
    <property type="entry name" value="WH-like_DNA-bd_sf"/>
</dbReference>
<dbReference type="PRINTS" id="PR00033">
    <property type="entry name" value="HTHASNC"/>
</dbReference>
<protein>
    <submittedName>
        <fullName evidence="5">AsnC family transcriptional regulator</fullName>
    </submittedName>
</protein>
<dbReference type="RefSeq" id="WP_047764905.1">
    <property type="nucleotide sequence ID" value="NZ_LAQL01000009.1"/>
</dbReference>
<dbReference type="Proteomes" id="UP000035444">
    <property type="component" value="Unassembled WGS sequence"/>
</dbReference>
<dbReference type="GO" id="GO:0006355">
    <property type="term" value="P:regulation of DNA-templated transcription"/>
    <property type="evidence" value="ECO:0007669"/>
    <property type="project" value="UniProtKB-ARBA"/>
</dbReference>
<dbReference type="InterPro" id="IPR019888">
    <property type="entry name" value="Tscrpt_reg_AsnC-like"/>
</dbReference>
<feature type="domain" description="HTH asnC-type" evidence="4">
    <location>
        <begin position="5"/>
        <end position="66"/>
    </location>
</feature>
<name>A0A0H2MCM2_9PROT</name>